<dbReference type="AlphaFoldDB" id="A0A0R1WK66"/>
<dbReference type="RefSeq" id="WP_235804859.1">
    <property type="nucleotide sequence ID" value="NZ_AZGE01000002.1"/>
</dbReference>
<dbReference type="PATRIC" id="fig|1423779.3.peg.762"/>
<dbReference type="EMBL" id="AZGE01000002">
    <property type="protein sequence ID" value="KRM16644.1"/>
    <property type="molecule type" value="Genomic_DNA"/>
</dbReference>
<comment type="caution">
    <text evidence="1">The sequence shown here is derived from an EMBL/GenBank/DDBJ whole genome shotgun (WGS) entry which is preliminary data.</text>
</comment>
<reference evidence="1 2" key="1">
    <citation type="journal article" date="2015" name="Genome Announc.">
        <title>Expanding the biotechnology potential of lactobacilli through comparative genomics of 213 strains and associated genera.</title>
        <authorList>
            <person name="Sun Z."/>
            <person name="Harris H.M."/>
            <person name="McCann A."/>
            <person name="Guo C."/>
            <person name="Argimon S."/>
            <person name="Zhang W."/>
            <person name="Yang X."/>
            <person name="Jeffery I.B."/>
            <person name="Cooney J.C."/>
            <person name="Kagawa T.F."/>
            <person name="Liu W."/>
            <person name="Song Y."/>
            <person name="Salvetti E."/>
            <person name="Wrobel A."/>
            <person name="Rasinkangas P."/>
            <person name="Parkhill J."/>
            <person name="Rea M.C."/>
            <person name="O'Sullivan O."/>
            <person name="Ritari J."/>
            <person name="Douillard F.P."/>
            <person name="Paul Ross R."/>
            <person name="Yang R."/>
            <person name="Briner A.E."/>
            <person name="Felis G.E."/>
            <person name="de Vos W.M."/>
            <person name="Barrangou R."/>
            <person name="Klaenhammer T.R."/>
            <person name="Caufield P.W."/>
            <person name="Cui Y."/>
            <person name="Zhang H."/>
            <person name="O'Toole P.W."/>
        </authorList>
    </citation>
    <scope>NUCLEOTIDE SEQUENCE [LARGE SCALE GENOMIC DNA]</scope>
    <source>
        <strain evidence="1 2">DSM 4864</strain>
    </source>
</reference>
<evidence type="ECO:0000313" key="1">
    <source>
        <dbReference type="EMBL" id="KRM16644.1"/>
    </source>
</evidence>
<sequence>MIYIGVKFFEDGREYNYLTDDDTIRPGDSVLVPVGEGDSEQELTVTSKHYYKRSEVPYPLDKVKRVIKKVDEEEKQ</sequence>
<evidence type="ECO:0000313" key="2">
    <source>
        <dbReference type="Proteomes" id="UP000050973"/>
    </source>
</evidence>
<dbReference type="Proteomes" id="UP000050973">
    <property type="component" value="Unassembled WGS sequence"/>
</dbReference>
<accession>A0A0R1WK66</accession>
<gene>
    <name evidence="1" type="ORF">FC49_GL000747</name>
</gene>
<proteinExistence type="predicted"/>
<organism evidence="1 2">
    <name type="scientific">Limosilactobacillus oris DSM 4864</name>
    <dbReference type="NCBI Taxonomy" id="1423779"/>
    <lineage>
        <taxon>Bacteria</taxon>
        <taxon>Bacillati</taxon>
        <taxon>Bacillota</taxon>
        <taxon>Bacilli</taxon>
        <taxon>Lactobacillales</taxon>
        <taxon>Lactobacillaceae</taxon>
        <taxon>Limosilactobacillus</taxon>
    </lineage>
</organism>
<name>A0A0R1WK66_9LACO</name>
<protein>
    <submittedName>
        <fullName evidence="1">Uncharacterized protein</fullName>
    </submittedName>
</protein>